<feature type="domain" description="CHAD" evidence="1">
    <location>
        <begin position="9"/>
        <end position="276"/>
    </location>
</feature>
<dbReference type="Pfam" id="PF05235">
    <property type="entry name" value="CHAD"/>
    <property type="match status" value="1"/>
</dbReference>
<name>A0ABU1RP71_9GAMM</name>
<dbReference type="PANTHER" id="PTHR39339">
    <property type="entry name" value="SLR1444 PROTEIN"/>
    <property type="match status" value="1"/>
</dbReference>
<comment type="caution">
    <text evidence="2">The sequence shown here is derived from an EMBL/GenBank/DDBJ whole genome shotgun (WGS) entry which is preliminary data.</text>
</comment>
<dbReference type="Gene3D" id="1.40.20.10">
    <property type="entry name" value="CHAD domain"/>
    <property type="match status" value="1"/>
</dbReference>
<dbReference type="Proteomes" id="UP001254759">
    <property type="component" value="Unassembled WGS sequence"/>
</dbReference>
<evidence type="ECO:0000313" key="2">
    <source>
        <dbReference type="EMBL" id="MDR6840568.1"/>
    </source>
</evidence>
<sequence length="276" mass="30558">MNAHSKDAPKDLGAALRGIADHQLTRASQCLGWKGGHRHKGVHQARKSIRRVRSILALAGATLGPGAEALSYLLSEINQGLSRVRDAQALVEAIDHLAAQTHGEKWLRLLVRARRSAVAARRIVLQAAIAADPDFLQARNLLASINVALDGLAWSSVANREVEAAFSLGKEKTRKAAKKAHKTGEDEDWHRWRRKARRQSQQQRILAEAGIKSTVEYDDRGIASLLGQQQDCSLLLEFCESDRSPIRWTDRNQLNRLVEKKLGSLRKTLASQTVEA</sequence>
<dbReference type="InterPro" id="IPR007899">
    <property type="entry name" value="CHAD_dom"/>
</dbReference>
<reference evidence="2 3" key="1">
    <citation type="submission" date="2023-07" db="EMBL/GenBank/DDBJ databases">
        <title>Sorghum-associated microbial communities from plants grown in Nebraska, USA.</title>
        <authorList>
            <person name="Schachtman D."/>
        </authorList>
    </citation>
    <scope>NUCLEOTIDE SEQUENCE [LARGE SCALE GENOMIC DNA]</scope>
    <source>
        <strain evidence="2 3">BE107</strain>
    </source>
</reference>
<proteinExistence type="predicted"/>
<dbReference type="RefSeq" id="WP_310090467.1">
    <property type="nucleotide sequence ID" value="NZ_JAVDTT010000001.1"/>
</dbReference>
<dbReference type="InterPro" id="IPR038186">
    <property type="entry name" value="CHAD_dom_sf"/>
</dbReference>
<dbReference type="PROSITE" id="PS51708">
    <property type="entry name" value="CHAD"/>
    <property type="match status" value="1"/>
</dbReference>
<dbReference type="SMART" id="SM00880">
    <property type="entry name" value="CHAD"/>
    <property type="match status" value="1"/>
</dbReference>
<organism evidence="2 3">
    <name type="scientific">Pseudoxanthomonas sacheonensis</name>
    <dbReference type="NCBI Taxonomy" id="443615"/>
    <lineage>
        <taxon>Bacteria</taxon>
        <taxon>Pseudomonadati</taxon>
        <taxon>Pseudomonadota</taxon>
        <taxon>Gammaproteobacteria</taxon>
        <taxon>Lysobacterales</taxon>
        <taxon>Lysobacteraceae</taxon>
        <taxon>Pseudoxanthomonas</taxon>
    </lineage>
</organism>
<evidence type="ECO:0000313" key="3">
    <source>
        <dbReference type="Proteomes" id="UP001254759"/>
    </source>
</evidence>
<evidence type="ECO:0000259" key="1">
    <source>
        <dbReference type="PROSITE" id="PS51708"/>
    </source>
</evidence>
<protein>
    <submittedName>
        <fullName evidence="2">CHAD domain-containing protein</fullName>
    </submittedName>
</protein>
<dbReference type="PANTHER" id="PTHR39339:SF1">
    <property type="entry name" value="CHAD DOMAIN-CONTAINING PROTEIN"/>
    <property type="match status" value="1"/>
</dbReference>
<gene>
    <name evidence="2" type="ORF">J2W94_000832</name>
</gene>
<dbReference type="EMBL" id="JAVDTT010000001">
    <property type="protein sequence ID" value="MDR6840568.1"/>
    <property type="molecule type" value="Genomic_DNA"/>
</dbReference>
<keyword evidence="3" id="KW-1185">Reference proteome</keyword>
<accession>A0ABU1RP71</accession>